<evidence type="ECO:0000313" key="2">
    <source>
        <dbReference type="Proteomes" id="UP001499852"/>
    </source>
</evidence>
<name>A0ABP9NY82_9BACT</name>
<dbReference type="EMBL" id="BAABIA010000002">
    <property type="protein sequence ID" value="GAA5136845.1"/>
    <property type="molecule type" value="Genomic_DNA"/>
</dbReference>
<protein>
    <submittedName>
        <fullName evidence="1">Uncharacterized protein</fullName>
    </submittedName>
</protein>
<evidence type="ECO:0000313" key="1">
    <source>
        <dbReference type="EMBL" id="GAA5136845.1"/>
    </source>
</evidence>
<accession>A0ABP9NY82</accession>
<gene>
    <name evidence="1" type="ORF">GCM10023213_12580</name>
</gene>
<comment type="caution">
    <text evidence="1">The sequence shown here is derived from an EMBL/GenBank/DDBJ whole genome shotgun (WGS) entry which is preliminary data.</text>
</comment>
<reference evidence="2" key="1">
    <citation type="journal article" date="2019" name="Int. J. Syst. Evol. Microbiol.">
        <title>The Global Catalogue of Microorganisms (GCM) 10K type strain sequencing project: providing services to taxonomists for standard genome sequencing and annotation.</title>
        <authorList>
            <consortium name="The Broad Institute Genomics Platform"/>
            <consortium name="The Broad Institute Genome Sequencing Center for Infectious Disease"/>
            <person name="Wu L."/>
            <person name="Ma J."/>
        </authorList>
    </citation>
    <scope>NUCLEOTIDE SEQUENCE [LARGE SCALE GENOMIC DNA]</scope>
    <source>
        <strain evidence="2">JCM 18053</strain>
    </source>
</reference>
<dbReference type="Proteomes" id="UP001499852">
    <property type="component" value="Unassembled WGS sequence"/>
</dbReference>
<organism evidence="1 2">
    <name type="scientific">Prosthecobacter algae</name>
    <dbReference type="NCBI Taxonomy" id="1144682"/>
    <lineage>
        <taxon>Bacteria</taxon>
        <taxon>Pseudomonadati</taxon>
        <taxon>Verrucomicrobiota</taxon>
        <taxon>Verrucomicrobiia</taxon>
        <taxon>Verrucomicrobiales</taxon>
        <taxon>Verrucomicrobiaceae</taxon>
        <taxon>Prosthecobacter</taxon>
    </lineage>
</organism>
<proteinExistence type="predicted"/>
<dbReference type="RefSeq" id="WP_345735516.1">
    <property type="nucleotide sequence ID" value="NZ_BAABIA010000002.1"/>
</dbReference>
<keyword evidence="2" id="KW-1185">Reference proteome</keyword>
<sequence>MIQEGESKPEDLTRFKLPPGVNERLTDLLDKQDTETGLTAPERCEAEGLVDLAEPLTYLSLKAKAAA</sequence>